<gene>
    <name evidence="3" type="ORF">ACFSKL_00430</name>
</gene>
<dbReference type="NCBIfam" id="TIGR04183">
    <property type="entry name" value="Por_Secre_tail"/>
    <property type="match status" value="1"/>
</dbReference>
<feature type="signal peptide" evidence="1">
    <location>
        <begin position="1"/>
        <end position="21"/>
    </location>
</feature>
<dbReference type="InterPro" id="IPR026444">
    <property type="entry name" value="Secre_tail"/>
</dbReference>
<keyword evidence="4" id="KW-1185">Reference proteome</keyword>
<reference evidence="4" key="1">
    <citation type="journal article" date="2019" name="Int. J. Syst. Evol. Microbiol.">
        <title>The Global Catalogue of Microorganisms (GCM) 10K type strain sequencing project: providing services to taxonomists for standard genome sequencing and annotation.</title>
        <authorList>
            <consortium name="The Broad Institute Genomics Platform"/>
            <consortium name="The Broad Institute Genome Sequencing Center for Infectious Disease"/>
            <person name="Wu L."/>
            <person name="Ma J."/>
        </authorList>
    </citation>
    <scope>NUCLEOTIDE SEQUENCE [LARGE SCALE GENOMIC DNA]</scope>
    <source>
        <strain evidence="4">CGMCC 1.15180</strain>
    </source>
</reference>
<dbReference type="RefSeq" id="WP_376882292.1">
    <property type="nucleotide sequence ID" value="NZ_JBHUHR010000001.1"/>
</dbReference>
<sequence>MKSFLLIFACLTLLLPLNVDAQVSVLSEEIDFTGKIGMSQRKSLIIQNESNQAKEYNLRFLRGNIGSSQKVKICIGDYCFDPKKDLSKVKLKLKPNEIFTDLYVEFDFGIVETRGHFEFHFINPENNRDLFVIDAIYDITNPNAEGNEVDHKDISIGSVYPNPSNRIAQIDYNFKNPRATAKISINSFIGNPVAEYRLDPRQETLVMNVEDLRPGVYFYTLFVDNKNIVTKKLVVEQ</sequence>
<dbReference type="EMBL" id="JBHUHR010000001">
    <property type="protein sequence ID" value="MFD2033231.1"/>
    <property type="molecule type" value="Genomic_DNA"/>
</dbReference>
<keyword evidence="1" id="KW-0732">Signal</keyword>
<evidence type="ECO:0000256" key="1">
    <source>
        <dbReference type="SAM" id="SignalP"/>
    </source>
</evidence>
<evidence type="ECO:0000313" key="4">
    <source>
        <dbReference type="Proteomes" id="UP001597361"/>
    </source>
</evidence>
<feature type="domain" description="Secretion system C-terminal sorting" evidence="2">
    <location>
        <begin position="159"/>
        <end position="235"/>
    </location>
</feature>
<organism evidence="3 4">
    <name type="scientific">Belliella marina</name>
    <dbReference type="NCBI Taxonomy" id="1644146"/>
    <lineage>
        <taxon>Bacteria</taxon>
        <taxon>Pseudomonadati</taxon>
        <taxon>Bacteroidota</taxon>
        <taxon>Cytophagia</taxon>
        <taxon>Cytophagales</taxon>
        <taxon>Cyclobacteriaceae</taxon>
        <taxon>Belliella</taxon>
    </lineage>
</organism>
<protein>
    <submittedName>
        <fullName evidence="3">T9SS type A sorting domain-containing protein</fullName>
    </submittedName>
</protein>
<evidence type="ECO:0000313" key="3">
    <source>
        <dbReference type="EMBL" id="MFD2033231.1"/>
    </source>
</evidence>
<comment type="caution">
    <text evidence="3">The sequence shown here is derived from an EMBL/GenBank/DDBJ whole genome shotgun (WGS) entry which is preliminary data.</text>
</comment>
<proteinExistence type="predicted"/>
<dbReference type="Pfam" id="PF18962">
    <property type="entry name" value="Por_Secre_tail"/>
    <property type="match status" value="1"/>
</dbReference>
<evidence type="ECO:0000259" key="2">
    <source>
        <dbReference type="Pfam" id="PF18962"/>
    </source>
</evidence>
<name>A0ABW4VGP7_9BACT</name>
<dbReference type="Proteomes" id="UP001597361">
    <property type="component" value="Unassembled WGS sequence"/>
</dbReference>
<accession>A0ABW4VGP7</accession>
<feature type="chain" id="PRO_5046243950" evidence="1">
    <location>
        <begin position="22"/>
        <end position="237"/>
    </location>
</feature>